<dbReference type="PANTHER" id="PTHR46915:SF2">
    <property type="entry name" value="UBIQUITIN-LIKE PROTEASE 4"/>
    <property type="match status" value="1"/>
</dbReference>
<dbReference type="PANTHER" id="PTHR46915">
    <property type="entry name" value="UBIQUITIN-LIKE PROTEASE 4-RELATED"/>
    <property type="match status" value="1"/>
</dbReference>
<feature type="compositionally biased region" description="Basic and acidic residues" evidence="5">
    <location>
        <begin position="64"/>
        <end position="83"/>
    </location>
</feature>
<dbReference type="VEuPathDB" id="FungiDB:B1J91_J02464g"/>
<proteinExistence type="inferred from homology"/>
<comment type="caution">
    <text evidence="7">The sequence shown here is derived from an EMBL/GenBank/DDBJ whole genome shotgun (WGS) entry which is preliminary data.</text>
</comment>
<dbReference type="SUPFAM" id="SSF54001">
    <property type="entry name" value="Cysteine proteinases"/>
    <property type="match status" value="1"/>
</dbReference>
<dbReference type="VEuPathDB" id="FungiDB:CAGL0J02464g"/>
<dbReference type="GO" id="GO:0006508">
    <property type="term" value="P:proteolysis"/>
    <property type="evidence" value="ECO:0007669"/>
    <property type="project" value="UniProtKB-KW"/>
</dbReference>
<sequence>MSRRRAFQGGIMPVDTLSSSPVAETQERRPVSPVRYRRKRDPKVIAELNQKGHEIFSIGDEDGLPIRHKEKDVQRGEGEERSSNRPTSTSDGNYESLRYVVVGKMKLITLDQKEVDVEEAVLEFSNKKGELNPSMKIRPTDSRSKVKDFKIKILRDCSKIWFTERVAKVGIFLKEKLDVPIVDGSNEVLPIICIVWVRSLQDSTIFLRLSRIQIVLHELAKSRKTLHTTLTVLTNLTELELQRCIKSNMITELQKLSRAKRRLISSSSDGINDQDDVPNKGVSNTNNVSRKNGIRSLISKASKAAYNTGNGKSIRIPFSVNGANNRKISSTSQSVDPIPSSNFYSSSSPSGNTRSNSLNKRANEHKLSDHLLSNVKRTRKSMINGSNNSIKDPMSIDDEEIAFDEDKSNAEDELFYETPKIFEPNLVYKFTDGSYYTITNQDFKCLYNKDWINDSILDFFTKYFIESAITNNKVRKEDVHIMSSFFYTKLTSTEEEVYSNVKKWVNNTDLFKTKYVVIPINNNFHWFGCIITNLDSFFIYYNENKMSKNSKNLANMDREEDDITVSPPIITILTFDSLKQTHSREIDPIKEFLIGYAKDKYQLDIDKSLIKMKTCAVPQQANFSDCGVHVIFNIKGFFENPHQTVELWYSKKMKNKHDMRYINEYFNKSGRNNSRKFLRDILLSLQKQQVLHNAGIEANGQALSNVDEDEDIEIIEDLYDAKDSKLAPIDVKKNVNDIDIGRQSLSSRVGLQSEPPSPTPEFQEDQSIPSSSIMNVNSKAEEQGHIISNLSRSSHILASYKDSESNQVYTSPYFGKSILKDRVDNYTASTENAHSNSTYSNGHEKSNANNSGSPTMDIGVGENSEISADDFSERYNESDVNLIPEGVAPKSEQDEDALDLIRDSLARELNENIDTH</sequence>
<dbReference type="InterPro" id="IPR038765">
    <property type="entry name" value="Papain-like_cys_pep_sf"/>
</dbReference>
<feature type="region of interest" description="Disordered" evidence="5">
    <location>
        <begin position="831"/>
        <end position="896"/>
    </location>
</feature>
<feature type="region of interest" description="Disordered" evidence="5">
    <location>
        <begin position="746"/>
        <end position="770"/>
    </location>
</feature>
<comment type="similarity">
    <text evidence="1">Belongs to the peptidase C48 family.</text>
</comment>
<feature type="domain" description="Ubiquitin-like protease family profile" evidence="6">
    <location>
        <begin position="436"/>
        <end position="637"/>
    </location>
</feature>
<dbReference type="PROSITE" id="PS50600">
    <property type="entry name" value="ULP_PROTEASE"/>
    <property type="match status" value="1"/>
</dbReference>
<accession>A0A0W0D2F4</accession>
<evidence type="ECO:0000256" key="2">
    <source>
        <dbReference type="ARBA" id="ARBA00022670"/>
    </source>
</evidence>
<keyword evidence="4" id="KW-0788">Thiol protease</keyword>
<keyword evidence="2 7" id="KW-0645">Protease</keyword>
<feature type="region of interest" description="Disordered" evidence="5">
    <location>
        <begin position="267"/>
        <end position="288"/>
    </location>
</feature>
<feature type="compositionally biased region" description="Polar residues" evidence="5">
    <location>
        <begin position="831"/>
        <end position="854"/>
    </location>
</feature>
<dbReference type="InterPro" id="IPR003653">
    <property type="entry name" value="Peptidase_C48_C"/>
</dbReference>
<protein>
    <submittedName>
        <fullName evidence="7">Ubiquitin-like-specific protease 2</fullName>
    </submittedName>
</protein>
<keyword evidence="3" id="KW-0378">Hydrolase</keyword>
<dbReference type="VEuPathDB" id="FungiDB:GVI51_J02321"/>
<dbReference type="Gene3D" id="3.40.395.10">
    <property type="entry name" value="Adenoviral Proteinase, Chain A"/>
    <property type="match status" value="1"/>
</dbReference>
<evidence type="ECO:0000256" key="5">
    <source>
        <dbReference type="SAM" id="MobiDB-lite"/>
    </source>
</evidence>
<reference evidence="7 8" key="1">
    <citation type="submission" date="2015-10" db="EMBL/GenBank/DDBJ databases">
        <title>Draft genomes sequences of Candida glabrata isolates 1A, 1B, 2A, 2B, 3A and 3B.</title>
        <authorList>
            <person name="Haavelsrud O.E."/>
            <person name="Gaustad P."/>
        </authorList>
    </citation>
    <scope>NUCLEOTIDE SEQUENCE [LARGE SCALE GENOMIC DNA]</scope>
    <source>
        <strain evidence="7">910700640</strain>
    </source>
</reference>
<dbReference type="Proteomes" id="UP000054886">
    <property type="component" value="Unassembled WGS sequence"/>
</dbReference>
<dbReference type="EMBL" id="LLZZ01000009">
    <property type="protein sequence ID" value="KTB13486.1"/>
    <property type="molecule type" value="Genomic_DNA"/>
</dbReference>
<evidence type="ECO:0000259" key="6">
    <source>
        <dbReference type="PROSITE" id="PS50600"/>
    </source>
</evidence>
<dbReference type="GO" id="GO:0016926">
    <property type="term" value="P:protein desumoylation"/>
    <property type="evidence" value="ECO:0007669"/>
    <property type="project" value="UniProtKB-ARBA"/>
</dbReference>
<dbReference type="VEuPathDB" id="FungiDB:GWK60_J02299"/>
<evidence type="ECO:0000256" key="4">
    <source>
        <dbReference type="ARBA" id="ARBA00022807"/>
    </source>
</evidence>
<dbReference type="AlphaFoldDB" id="A0A0W0D2F4"/>
<gene>
    <name evidence="7" type="ORF">AO440_002891</name>
</gene>
<dbReference type="Pfam" id="PF02902">
    <property type="entry name" value="Peptidase_C48"/>
    <property type="match status" value="1"/>
</dbReference>
<feature type="region of interest" description="Disordered" evidence="5">
    <location>
        <begin position="57"/>
        <end position="92"/>
    </location>
</feature>
<feature type="region of interest" description="Disordered" evidence="5">
    <location>
        <begin position="327"/>
        <end position="371"/>
    </location>
</feature>
<feature type="region of interest" description="Disordered" evidence="5">
    <location>
        <begin position="1"/>
        <end position="37"/>
    </location>
</feature>
<evidence type="ECO:0000256" key="3">
    <source>
        <dbReference type="ARBA" id="ARBA00022801"/>
    </source>
</evidence>
<evidence type="ECO:0000256" key="1">
    <source>
        <dbReference type="ARBA" id="ARBA00005234"/>
    </source>
</evidence>
<dbReference type="GO" id="GO:0019783">
    <property type="term" value="F:ubiquitin-like protein peptidase activity"/>
    <property type="evidence" value="ECO:0007669"/>
    <property type="project" value="UniProtKB-ARBA"/>
</dbReference>
<evidence type="ECO:0000313" key="8">
    <source>
        <dbReference type="Proteomes" id="UP000054886"/>
    </source>
</evidence>
<feature type="compositionally biased region" description="Low complexity" evidence="5">
    <location>
        <begin position="337"/>
        <end position="357"/>
    </location>
</feature>
<evidence type="ECO:0000313" key="7">
    <source>
        <dbReference type="EMBL" id="KTB13486.1"/>
    </source>
</evidence>
<dbReference type="GO" id="GO:0008234">
    <property type="term" value="F:cysteine-type peptidase activity"/>
    <property type="evidence" value="ECO:0007669"/>
    <property type="project" value="UniProtKB-KW"/>
</dbReference>
<organism evidence="7 8">
    <name type="scientific">Candida glabrata</name>
    <name type="common">Yeast</name>
    <name type="synonym">Torulopsis glabrata</name>
    <dbReference type="NCBI Taxonomy" id="5478"/>
    <lineage>
        <taxon>Eukaryota</taxon>
        <taxon>Fungi</taxon>
        <taxon>Dikarya</taxon>
        <taxon>Ascomycota</taxon>
        <taxon>Saccharomycotina</taxon>
        <taxon>Saccharomycetes</taxon>
        <taxon>Saccharomycetales</taxon>
        <taxon>Saccharomycetaceae</taxon>
        <taxon>Nakaseomyces</taxon>
    </lineage>
</organism>
<name>A0A0W0D2F4_CANGB</name>